<protein>
    <submittedName>
        <fullName evidence="2">Uncharacterized protein</fullName>
    </submittedName>
</protein>
<proteinExistence type="predicted"/>
<evidence type="ECO:0000313" key="2">
    <source>
        <dbReference type="EMBL" id="KYC51319.1"/>
    </source>
</evidence>
<feature type="transmembrane region" description="Helical" evidence="1">
    <location>
        <begin position="6"/>
        <end position="24"/>
    </location>
</feature>
<accession>A0A150J281</accession>
<reference evidence="2 3" key="1">
    <citation type="journal article" date="2016" name="ISME J.">
        <title>Chasing the elusive Euryarchaeota class WSA2: genomes reveal a uniquely fastidious methyl-reducing methanogen.</title>
        <authorList>
            <person name="Nobu M.K."/>
            <person name="Narihiro T."/>
            <person name="Kuroda K."/>
            <person name="Mei R."/>
            <person name="Liu W.T."/>
        </authorList>
    </citation>
    <scope>NUCLEOTIDE SEQUENCE [LARGE SCALE GENOMIC DNA]</scope>
    <source>
        <strain evidence="2">U1lsi0528_Bin089</strain>
    </source>
</reference>
<sequence length="57" mass="6791">MLMLIITKYFLIKIYSLLTILIILNGQSNESDLFDGAIIRLEKEYGIDTKYTEEYYY</sequence>
<gene>
    <name evidence="2" type="ORF">AMQ74_01144</name>
</gene>
<dbReference type="Proteomes" id="UP000075578">
    <property type="component" value="Unassembled WGS sequence"/>
</dbReference>
<comment type="caution">
    <text evidence="2">The sequence shown here is derived from an EMBL/GenBank/DDBJ whole genome shotgun (WGS) entry which is preliminary data.</text>
</comment>
<organism evidence="2 3">
    <name type="scientific">Candidatus Methanofastidiosum methylothiophilum</name>
    <dbReference type="NCBI Taxonomy" id="1705564"/>
    <lineage>
        <taxon>Archaea</taxon>
        <taxon>Methanobacteriati</taxon>
        <taxon>Methanobacteriota</taxon>
        <taxon>Stenosarchaea group</taxon>
        <taxon>Candidatus Methanofastidiosia</taxon>
        <taxon>Candidatus Methanofastidiosales</taxon>
        <taxon>Candidatus Methanofastidiosaceae</taxon>
        <taxon>Candidatus Methanofastidiosum</taxon>
    </lineage>
</organism>
<keyword evidence="1" id="KW-1133">Transmembrane helix</keyword>
<dbReference type="EMBL" id="LNGD01000069">
    <property type="protein sequence ID" value="KYC51319.1"/>
    <property type="molecule type" value="Genomic_DNA"/>
</dbReference>
<evidence type="ECO:0000313" key="3">
    <source>
        <dbReference type="Proteomes" id="UP000075578"/>
    </source>
</evidence>
<evidence type="ECO:0000256" key="1">
    <source>
        <dbReference type="SAM" id="Phobius"/>
    </source>
</evidence>
<keyword evidence="1" id="KW-0472">Membrane</keyword>
<dbReference type="AlphaFoldDB" id="A0A150J281"/>
<name>A0A150J281_9EURY</name>
<keyword evidence="1" id="KW-0812">Transmembrane</keyword>